<dbReference type="AlphaFoldDB" id="A0A7H0LR49"/>
<proteinExistence type="predicted"/>
<dbReference type="EMBL" id="CP061038">
    <property type="protein sequence ID" value="QNQ12152.1"/>
    <property type="molecule type" value="Genomic_DNA"/>
</dbReference>
<name>A0A7H0LR49_9SPHN</name>
<accession>A0A7H0LR49</accession>
<evidence type="ECO:0000313" key="2">
    <source>
        <dbReference type="Proteomes" id="UP000516148"/>
    </source>
</evidence>
<gene>
    <name evidence="1" type="ORF">H3Z74_20760</name>
</gene>
<sequence length="232" mass="24433">MVGVALGALVAAGLAVAPAIGASEVSNRIDKRPVAVRSVGTFTPASADPRLAAVFARGGLDTTGFRFTPSETRRNLNRAVTVAVRARSTRSAIDAERSIVAPVASTVSLAPIAYNLGVSVGWKRFALSGDLARVDLAALPGSRQSVDLGISYTGRKFSGRVKAIADRPLANSPKLVEDAPSYALDVGGSYSLTRNLDVTAGVRYKSEAERLPRLAEERRDSQAVYIGTAFRF</sequence>
<keyword evidence="2" id="KW-1185">Reference proteome</keyword>
<evidence type="ECO:0000313" key="1">
    <source>
        <dbReference type="EMBL" id="QNQ12152.1"/>
    </source>
</evidence>
<protein>
    <recommendedName>
        <fullName evidence="3">Porin</fullName>
    </recommendedName>
</protein>
<evidence type="ECO:0008006" key="3">
    <source>
        <dbReference type="Google" id="ProtNLM"/>
    </source>
</evidence>
<reference evidence="1 2" key="1">
    <citation type="submission" date="2020-09" db="EMBL/GenBank/DDBJ databases">
        <title>Sphingomonas sp., a new species isolated from pork steak.</title>
        <authorList>
            <person name="Heidler von Heilborn D."/>
        </authorList>
    </citation>
    <scope>NUCLEOTIDE SEQUENCE [LARGE SCALE GENOMIC DNA]</scope>
    <source>
        <strain evidence="2">S8-3T</strain>
    </source>
</reference>
<dbReference type="Proteomes" id="UP000516148">
    <property type="component" value="Chromosome"/>
</dbReference>
<dbReference type="KEGG" id="spap:H3Z74_20760"/>
<organism evidence="1 2">
    <name type="scientific">Sphingomonas alpina</name>
    <dbReference type="NCBI Taxonomy" id="653931"/>
    <lineage>
        <taxon>Bacteria</taxon>
        <taxon>Pseudomonadati</taxon>
        <taxon>Pseudomonadota</taxon>
        <taxon>Alphaproteobacteria</taxon>
        <taxon>Sphingomonadales</taxon>
        <taxon>Sphingomonadaceae</taxon>
        <taxon>Sphingomonas</taxon>
    </lineage>
</organism>